<sequence>MISLGRRRILSALLAAFVILTVWRARELSASGGGAVPERPMTGYSKYEPEKDYFWRTIKHNFPIDPGQMRSLPTSAAATLPPVQAKFPPESADEKKVRLGRRNDIKESFIKSWNAYKKYAWLRDEVTPVSGSYKDPFGGWGATLIDALDTLWIMGLKDEFEYAVYDVEKNALFLSTISKEINVFETTIRFLGGLLSAYDLSGDKRLLVKAHNVGDMLYKAFDTPNHLPIARWDLHDAAYGNKQESQSTSLLAEIGSLCMEFTRLSLLTKDPKYYDAVQHISELLAASQEKTKLPGMWPVVVDTQKEYFDAGTTYTLGGMADSTYEYFPKMMALLGQQDGIYYDMYTRSMEAANEHLFYRPMTPTSEDILFPGFVDIDANDPSRKKELRPASGHLTCFTGGMLALGGKLISSNDHLSWADKLTNGCVWAYRSFATGVMPETFYLSPCADRDACPWDATKWQADVAKAHGAGGGTKEAQSIIAKEHIPEGFSSIMDARYILRPEAIESVFIMYRITGDRKWQDKAWEMWKAIDNLTSTKLANSAVRNMNPPEGQKVEMADSMESFWLGETLKYFYLIFSEPDLISLDEWVFNTEAHPFKRLR</sequence>
<dbReference type="GO" id="GO:0016020">
    <property type="term" value="C:membrane"/>
    <property type="evidence" value="ECO:0007669"/>
    <property type="project" value="InterPro"/>
</dbReference>
<comment type="caution">
    <text evidence="11">The sequence shown here is derived from an EMBL/GenBank/DDBJ whole genome shotgun (WGS) entry which is preliminary data.</text>
</comment>
<dbReference type="InterPro" id="IPR036026">
    <property type="entry name" value="Seven-hairpin_glycosidases"/>
</dbReference>
<feature type="disulfide bond" evidence="8">
    <location>
        <begin position="396"/>
        <end position="425"/>
    </location>
</feature>
<evidence type="ECO:0000256" key="8">
    <source>
        <dbReference type="PIRSR" id="PIRSR601382-3"/>
    </source>
</evidence>
<evidence type="ECO:0000256" key="2">
    <source>
        <dbReference type="ARBA" id="ARBA00004922"/>
    </source>
</evidence>
<keyword evidence="10" id="KW-0732">Signal</keyword>
<dbReference type="PANTHER" id="PTHR11742">
    <property type="entry name" value="MANNOSYL-OLIGOSACCHARIDE ALPHA-1,2-MANNOSIDASE-RELATED"/>
    <property type="match status" value="1"/>
</dbReference>
<dbReference type="SUPFAM" id="SSF48225">
    <property type="entry name" value="Seven-hairpin glycosidases"/>
    <property type="match status" value="1"/>
</dbReference>
<feature type="active site" description="Proton donor" evidence="6">
    <location>
        <position position="185"/>
    </location>
</feature>
<dbReference type="EMBL" id="JELW01000002">
    <property type="protein sequence ID" value="EXV04514.1"/>
    <property type="molecule type" value="Genomic_DNA"/>
</dbReference>
<evidence type="ECO:0000256" key="3">
    <source>
        <dbReference type="ARBA" id="ARBA00007658"/>
    </source>
</evidence>
<evidence type="ECO:0000313" key="12">
    <source>
        <dbReference type="Proteomes" id="UP000030151"/>
    </source>
</evidence>
<keyword evidence="7" id="KW-0479">Metal-binding</keyword>
<comment type="cofactor">
    <cofactor evidence="1 7">
        <name>Ca(2+)</name>
        <dbReference type="ChEBI" id="CHEBI:29108"/>
    </cofactor>
</comment>
<dbReference type="FunFam" id="1.50.10.10:FF:000037">
    <property type="entry name" value="alpha-1,2-Mannosidase"/>
    <property type="match status" value="1"/>
</dbReference>
<dbReference type="PANTHER" id="PTHR11742:SF89">
    <property type="entry name" value="ALPHA-1,2-MANNOSIDASE"/>
    <property type="match status" value="1"/>
</dbReference>
<evidence type="ECO:0000256" key="10">
    <source>
        <dbReference type="SAM" id="SignalP"/>
    </source>
</evidence>
<dbReference type="GO" id="GO:0005975">
    <property type="term" value="P:carbohydrate metabolic process"/>
    <property type="evidence" value="ECO:0007669"/>
    <property type="project" value="InterPro"/>
</dbReference>
<dbReference type="GO" id="GO:0004571">
    <property type="term" value="F:mannosyl-oligosaccharide 1,2-alpha-mannosidase activity"/>
    <property type="evidence" value="ECO:0007669"/>
    <property type="project" value="InterPro"/>
</dbReference>
<keyword evidence="4 9" id="KW-0378">Hydrolase</keyword>
<evidence type="ECO:0000256" key="4">
    <source>
        <dbReference type="ARBA" id="ARBA00022801"/>
    </source>
</evidence>
<evidence type="ECO:0000256" key="6">
    <source>
        <dbReference type="PIRSR" id="PIRSR601382-1"/>
    </source>
</evidence>
<dbReference type="InterPro" id="IPR012341">
    <property type="entry name" value="6hp_glycosidase-like_sf"/>
</dbReference>
<dbReference type="eggNOG" id="KOG2431">
    <property type="taxonomic scope" value="Eukaryota"/>
</dbReference>
<feature type="active site" evidence="6">
    <location>
        <position position="321"/>
    </location>
</feature>
<comment type="pathway">
    <text evidence="2">Protein modification; protein glycosylation.</text>
</comment>
<dbReference type="OrthoDB" id="8118055at2759"/>
<keyword evidence="7" id="KW-0106">Calcium</keyword>
<dbReference type="GO" id="GO:0005509">
    <property type="term" value="F:calcium ion binding"/>
    <property type="evidence" value="ECO:0007669"/>
    <property type="project" value="InterPro"/>
</dbReference>
<evidence type="ECO:0000256" key="9">
    <source>
        <dbReference type="RuleBase" id="RU361193"/>
    </source>
</evidence>
<organism evidence="11 12">
    <name type="scientific">Metarhizium robertsii</name>
    <dbReference type="NCBI Taxonomy" id="568076"/>
    <lineage>
        <taxon>Eukaryota</taxon>
        <taxon>Fungi</taxon>
        <taxon>Dikarya</taxon>
        <taxon>Ascomycota</taxon>
        <taxon>Pezizomycotina</taxon>
        <taxon>Sordariomycetes</taxon>
        <taxon>Hypocreomycetidae</taxon>
        <taxon>Hypocreales</taxon>
        <taxon>Clavicipitaceae</taxon>
        <taxon>Metarhizium</taxon>
    </lineage>
</organism>
<keyword evidence="9" id="KW-0326">Glycosidase</keyword>
<name>A0A0A1V2Y0_9HYPO</name>
<evidence type="ECO:0000256" key="7">
    <source>
        <dbReference type="PIRSR" id="PIRSR601382-2"/>
    </source>
</evidence>
<accession>A0A0A1V2Y0</accession>
<dbReference type="PRINTS" id="PR00747">
    <property type="entry name" value="GLYHDRLASE47"/>
</dbReference>
<proteinExistence type="inferred from homology"/>
<feature type="signal peptide" evidence="10">
    <location>
        <begin position="1"/>
        <end position="25"/>
    </location>
</feature>
<dbReference type="Pfam" id="PF01532">
    <property type="entry name" value="Glyco_hydro_47"/>
    <property type="match status" value="1"/>
</dbReference>
<feature type="chain" id="PRO_5001981099" description="alpha-1,2-Mannosidase" evidence="10">
    <location>
        <begin position="26"/>
        <end position="600"/>
    </location>
</feature>
<dbReference type="InterPro" id="IPR050749">
    <property type="entry name" value="Glycosyl_Hydrolase_47"/>
</dbReference>
<dbReference type="EC" id="3.2.1.-" evidence="9"/>
<evidence type="ECO:0000313" key="11">
    <source>
        <dbReference type="EMBL" id="EXV04514.1"/>
    </source>
</evidence>
<evidence type="ECO:0000256" key="5">
    <source>
        <dbReference type="ARBA" id="ARBA00023157"/>
    </source>
</evidence>
<dbReference type="UniPathway" id="UPA00378"/>
<dbReference type="Proteomes" id="UP000030151">
    <property type="component" value="Unassembled WGS sequence"/>
</dbReference>
<evidence type="ECO:0000256" key="1">
    <source>
        <dbReference type="ARBA" id="ARBA00001913"/>
    </source>
</evidence>
<gene>
    <name evidence="11" type="ORF">X797_002195</name>
</gene>
<protein>
    <recommendedName>
        <fullName evidence="9">alpha-1,2-Mannosidase</fullName>
        <ecNumber evidence="9">3.2.1.-</ecNumber>
    </recommendedName>
</protein>
<feature type="active site" description="Proton donor" evidence="6">
    <location>
        <position position="439"/>
    </location>
</feature>
<feature type="binding site" evidence="7">
    <location>
        <position position="591"/>
    </location>
    <ligand>
        <name>Ca(2+)</name>
        <dbReference type="ChEBI" id="CHEBI:29108"/>
    </ligand>
</feature>
<dbReference type="HOGENOM" id="CLU_003818_0_0_1"/>
<dbReference type="Gene3D" id="1.50.10.10">
    <property type="match status" value="1"/>
</dbReference>
<dbReference type="GO" id="GO:0036503">
    <property type="term" value="P:ERAD pathway"/>
    <property type="evidence" value="ECO:0007669"/>
    <property type="project" value="UniProtKB-ARBA"/>
</dbReference>
<feature type="active site" evidence="6">
    <location>
        <position position="502"/>
    </location>
</feature>
<reference evidence="11 12" key="1">
    <citation type="submission" date="2014-02" db="EMBL/GenBank/DDBJ databases">
        <title>The genome sequence of the entomopathogenic fungus Metarhizium robertsii ARSEF 2575.</title>
        <authorList>
            <person name="Giuliano Garisto Donzelli B."/>
            <person name="Roe B.A."/>
            <person name="Macmil S.L."/>
            <person name="Krasnoff S.B."/>
            <person name="Gibson D.M."/>
        </authorList>
    </citation>
    <scope>NUCLEOTIDE SEQUENCE [LARGE SCALE GENOMIC DNA]</scope>
    <source>
        <strain evidence="11 12">ARSEF 2575</strain>
    </source>
</reference>
<dbReference type="AlphaFoldDB" id="A0A0A1V2Y0"/>
<comment type="similarity">
    <text evidence="3 9">Belongs to the glycosyl hydrolase 47 family.</text>
</comment>
<dbReference type="GO" id="GO:0005783">
    <property type="term" value="C:endoplasmic reticulum"/>
    <property type="evidence" value="ECO:0007669"/>
    <property type="project" value="TreeGrafter"/>
</dbReference>
<dbReference type="InterPro" id="IPR001382">
    <property type="entry name" value="Glyco_hydro_47"/>
</dbReference>
<keyword evidence="5 8" id="KW-1015">Disulfide bond</keyword>